<protein>
    <submittedName>
        <fullName evidence="1">Uncharacterized protein</fullName>
    </submittedName>
</protein>
<feature type="non-terminal residue" evidence="1">
    <location>
        <position position="1"/>
    </location>
</feature>
<dbReference type="AlphaFoldDB" id="A0A1B6IV79"/>
<dbReference type="EMBL" id="GECU01016862">
    <property type="protein sequence ID" value="JAS90844.1"/>
    <property type="molecule type" value="Transcribed_RNA"/>
</dbReference>
<evidence type="ECO:0000313" key="1">
    <source>
        <dbReference type="EMBL" id="JAS90844.1"/>
    </source>
</evidence>
<proteinExistence type="predicted"/>
<reference evidence="1" key="1">
    <citation type="submission" date="2015-11" db="EMBL/GenBank/DDBJ databases">
        <title>De novo transcriptome assembly of four potential Pierce s Disease insect vectors from Arizona vineyards.</title>
        <authorList>
            <person name="Tassone E.E."/>
        </authorList>
    </citation>
    <scope>NUCLEOTIDE SEQUENCE</scope>
</reference>
<sequence>LTACTSGKLSCLWVIKVQESEDLLAPKYQTVKTIQQVRHQGCTFYIILLTNGNQAVRLLRFGDKYRLLDTRGRFVLLHDQRLLEPPAQYLWNKMINVVFLRNVPGTLQYELSTVPFPAQIQTTLETMRINIWRKGHFQSGKSLFPDKTRDMKGHPVSVVTFPHIPSTARSANTSGEEGETLYSGLEVEVECLDSCARHSFPWRHHLFQSCSVSSVSRKFTPTALQAKTQHPTKNGMVEKP</sequence>
<accession>A0A1B6IV79</accession>
<organism evidence="1">
    <name type="scientific">Homalodisca liturata</name>
    <dbReference type="NCBI Taxonomy" id="320908"/>
    <lineage>
        <taxon>Eukaryota</taxon>
        <taxon>Metazoa</taxon>
        <taxon>Ecdysozoa</taxon>
        <taxon>Arthropoda</taxon>
        <taxon>Hexapoda</taxon>
        <taxon>Insecta</taxon>
        <taxon>Pterygota</taxon>
        <taxon>Neoptera</taxon>
        <taxon>Paraneoptera</taxon>
        <taxon>Hemiptera</taxon>
        <taxon>Auchenorrhyncha</taxon>
        <taxon>Membracoidea</taxon>
        <taxon>Cicadellidae</taxon>
        <taxon>Cicadellinae</taxon>
        <taxon>Proconiini</taxon>
        <taxon>Homalodisca</taxon>
    </lineage>
</organism>
<gene>
    <name evidence="1" type="ORF">g.6505</name>
</gene>
<name>A0A1B6IV79_9HEMI</name>